<dbReference type="PROSITE" id="PS50885">
    <property type="entry name" value="HAMP"/>
    <property type="match status" value="1"/>
</dbReference>
<dbReference type="PANTHER" id="PTHR32089">
    <property type="entry name" value="METHYL-ACCEPTING CHEMOTAXIS PROTEIN MCPB"/>
    <property type="match status" value="1"/>
</dbReference>
<comment type="caution">
    <text evidence="10">The sequence shown here is derived from an EMBL/GenBank/DDBJ whole genome shotgun (WGS) entry which is preliminary data.</text>
</comment>
<feature type="transmembrane region" description="Helical" evidence="7">
    <location>
        <begin position="171"/>
        <end position="194"/>
    </location>
</feature>
<keyword evidence="7" id="KW-0812">Transmembrane</keyword>
<keyword evidence="2" id="KW-1003">Cell membrane</keyword>
<keyword evidence="4 6" id="KW-0807">Transducer</keyword>
<sequence length="560" mass="60832">MSIKKKLRRSFQLLIALTVITCVVSFILLKVVDIIYSETAKNGLPQIEYTKDLERYIIEEKSTVESYLLGNSSAKNTFIELEATIEALVTELDAMFYRESSKEALAELHEKINTYESMLENVIAVYEKDGQQPATALLVAEEKNLIAAIDEESVAFTTQIKNAFTQATSTAASIAIGSAILSFFIIAISAYIGYRIMRRTNLEMIEPIRQLDDALASIANGQLNNESLHFTTKDEIETLGQSYNAMKDHLHALVHTLAETSNTLQHSTHTLFISTSSATTSVQNVAADTEAVSMKAQQIAVATSESATAMEETSQAVQRIANATHDVFDAASAATLIAASGVNNIMSAEQNVHGVLETTKLTSELIHKLITQSAQIEEMSQIITSITDQTNLLALNASIEAARAGENGKGFAVVAEEVRKLAEQSKVAATQIVSLTADIRRDTSNVEDAVKDSLHTVEQSVAKLHDAGEAFQSVNDSISSIHEQMEEISAVSEQLSASTEEVTAAINEISENIVQSSTQLTNTSHAAQSQADELQRIHTTTEAIQQNATSLQAQIKQFNV</sequence>
<keyword evidence="11" id="KW-1185">Reference proteome</keyword>
<dbReference type="AlphaFoldDB" id="A0A1C0Z0R6"/>
<dbReference type="SMART" id="SM00304">
    <property type="entry name" value="HAMP"/>
    <property type="match status" value="1"/>
</dbReference>
<feature type="transmembrane region" description="Helical" evidence="7">
    <location>
        <begin position="12"/>
        <end position="32"/>
    </location>
</feature>
<dbReference type="InterPro" id="IPR004089">
    <property type="entry name" value="MCPsignal_dom"/>
</dbReference>
<evidence type="ECO:0000313" key="11">
    <source>
        <dbReference type="Proteomes" id="UP000093482"/>
    </source>
</evidence>
<dbReference type="Pfam" id="PF12729">
    <property type="entry name" value="4HB_MCP_1"/>
    <property type="match status" value="1"/>
</dbReference>
<protein>
    <recommendedName>
        <fullName evidence="12">Chemotaxis protein</fullName>
    </recommendedName>
</protein>
<dbReference type="GO" id="GO:0007165">
    <property type="term" value="P:signal transduction"/>
    <property type="evidence" value="ECO:0007669"/>
    <property type="project" value="UniProtKB-KW"/>
</dbReference>
<evidence type="ECO:0000256" key="7">
    <source>
        <dbReference type="SAM" id="Phobius"/>
    </source>
</evidence>
<dbReference type="EMBL" id="MATO01000012">
    <property type="protein sequence ID" value="OCS93044.1"/>
    <property type="molecule type" value="Genomic_DNA"/>
</dbReference>
<evidence type="ECO:0000256" key="5">
    <source>
        <dbReference type="ARBA" id="ARBA00029447"/>
    </source>
</evidence>
<dbReference type="SUPFAM" id="SSF58104">
    <property type="entry name" value="Methyl-accepting chemotaxis protein (MCP) signaling domain"/>
    <property type="match status" value="1"/>
</dbReference>
<evidence type="ECO:0000256" key="3">
    <source>
        <dbReference type="ARBA" id="ARBA00023136"/>
    </source>
</evidence>
<keyword evidence="7" id="KW-1133">Transmembrane helix</keyword>
<accession>A0A1C0Z0R6</accession>
<dbReference type="OrthoDB" id="107771at2"/>
<dbReference type="InterPro" id="IPR003660">
    <property type="entry name" value="HAMP_dom"/>
</dbReference>
<dbReference type="InterPro" id="IPR024478">
    <property type="entry name" value="HlyB_4HB_MCP"/>
</dbReference>
<feature type="domain" description="Methyl-accepting transducer" evidence="8">
    <location>
        <begin position="274"/>
        <end position="510"/>
    </location>
</feature>
<comment type="subcellular location">
    <subcellularLocation>
        <location evidence="1">Cell membrane</location>
    </subcellularLocation>
</comment>
<evidence type="ECO:0000256" key="4">
    <source>
        <dbReference type="ARBA" id="ARBA00023224"/>
    </source>
</evidence>
<dbReference type="GO" id="GO:0005886">
    <property type="term" value="C:plasma membrane"/>
    <property type="evidence" value="ECO:0007669"/>
    <property type="project" value="UniProtKB-SubCell"/>
</dbReference>
<dbReference type="SMART" id="SM00283">
    <property type="entry name" value="MA"/>
    <property type="match status" value="1"/>
</dbReference>
<evidence type="ECO:0000256" key="1">
    <source>
        <dbReference type="ARBA" id="ARBA00004236"/>
    </source>
</evidence>
<evidence type="ECO:0008006" key="12">
    <source>
        <dbReference type="Google" id="ProtNLM"/>
    </source>
</evidence>
<dbReference type="Proteomes" id="UP000093482">
    <property type="component" value="Unassembled WGS sequence"/>
</dbReference>
<comment type="similarity">
    <text evidence="5">Belongs to the methyl-accepting chemotaxis (MCP) protein family.</text>
</comment>
<proteinExistence type="inferred from homology"/>
<dbReference type="CDD" id="cd06225">
    <property type="entry name" value="HAMP"/>
    <property type="match status" value="1"/>
</dbReference>
<dbReference type="Gene3D" id="6.10.340.10">
    <property type="match status" value="1"/>
</dbReference>
<reference evidence="10 11" key="1">
    <citation type="submission" date="2016-07" db="EMBL/GenBank/DDBJ databases">
        <title>Caryophanon latum genome sequencing.</title>
        <authorList>
            <person name="Verma A."/>
            <person name="Pal Y."/>
            <person name="Krishnamurthi S."/>
        </authorList>
    </citation>
    <scope>NUCLEOTIDE SEQUENCE [LARGE SCALE GENOMIC DNA]</scope>
    <source>
        <strain evidence="10 11">DSM 14151</strain>
    </source>
</reference>
<keyword evidence="3 7" id="KW-0472">Membrane</keyword>
<gene>
    <name evidence="10" type="ORF">A6K76_00725</name>
</gene>
<organism evidence="10 11">
    <name type="scientific">Caryophanon latum</name>
    <dbReference type="NCBI Taxonomy" id="33977"/>
    <lineage>
        <taxon>Bacteria</taxon>
        <taxon>Bacillati</taxon>
        <taxon>Bacillota</taxon>
        <taxon>Bacilli</taxon>
        <taxon>Bacillales</taxon>
        <taxon>Caryophanaceae</taxon>
        <taxon>Caryophanon</taxon>
    </lineage>
</organism>
<evidence type="ECO:0000259" key="8">
    <source>
        <dbReference type="PROSITE" id="PS50111"/>
    </source>
</evidence>
<dbReference type="RefSeq" id="WP_066461935.1">
    <property type="nucleotide sequence ID" value="NZ_MATO01000012.1"/>
</dbReference>
<dbReference type="Pfam" id="PF00015">
    <property type="entry name" value="MCPsignal"/>
    <property type="match status" value="1"/>
</dbReference>
<evidence type="ECO:0000256" key="2">
    <source>
        <dbReference type="ARBA" id="ARBA00022475"/>
    </source>
</evidence>
<feature type="domain" description="HAMP" evidence="9">
    <location>
        <begin position="202"/>
        <end position="255"/>
    </location>
</feature>
<evidence type="ECO:0000256" key="6">
    <source>
        <dbReference type="PROSITE-ProRule" id="PRU00284"/>
    </source>
</evidence>
<dbReference type="Gene3D" id="1.10.287.950">
    <property type="entry name" value="Methyl-accepting chemotaxis protein"/>
    <property type="match status" value="1"/>
</dbReference>
<evidence type="ECO:0000313" key="10">
    <source>
        <dbReference type="EMBL" id="OCS93044.1"/>
    </source>
</evidence>
<dbReference type="PROSITE" id="PS50111">
    <property type="entry name" value="CHEMOTAXIS_TRANSDUC_2"/>
    <property type="match status" value="1"/>
</dbReference>
<dbReference type="PANTHER" id="PTHR32089:SF112">
    <property type="entry name" value="LYSOZYME-LIKE PROTEIN-RELATED"/>
    <property type="match status" value="1"/>
</dbReference>
<dbReference type="Pfam" id="PF00672">
    <property type="entry name" value="HAMP"/>
    <property type="match status" value="1"/>
</dbReference>
<name>A0A1C0Z0R6_9BACL</name>
<evidence type="ECO:0000259" key="9">
    <source>
        <dbReference type="PROSITE" id="PS50885"/>
    </source>
</evidence>